<dbReference type="HOGENOM" id="CLU_2761573_0_0_1"/>
<accession>A0A072UT71</accession>
<dbReference type="EnsemblPlants" id="KEH32822">
    <property type="protein sequence ID" value="KEH32822"/>
    <property type="gene ID" value="MTR_3g006700"/>
</dbReference>
<reference evidence="1 3" key="2">
    <citation type="journal article" date="2014" name="BMC Genomics">
        <title>An improved genome release (version Mt4.0) for the model legume Medicago truncatula.</title>
        <authorList>
            <person name="Tang H."/>
            <person name="Krishnakumar V."/>
            <person name="Bidwell S."/>
            <person name="Rosen B."/>
            <person name="Chan A."/>
            <person name="Zhou S."/>
            <person name="Gentzbittel L."/>
            <person name="Childs K.L."/>
            <person name="Yandell M."/>
            <person name="Gundlach H."/>
            <person name="Mayer K.F."/>
            <person name="Schwartz D.C."/>
            <person name="Town C.D."/>
        </authorList>
    </citation>
    <scope>GENOME REANNOTATION</scope>
    <source>
        <strain evidence="1">A17</strain>
        <strain evidence="2 3">cv. Jemalong A17</strain>
    </source>
</reference>
<evidence type="ECO:0000313" key="3">
    <source>
        <dbReference type="Proteomes" id="UP000002051"/>
    </source>
</evidence>
<keyword evidence="3" id="KW-1185">Reference proteome</keyword>
<dbReference type="EMBL" id="CM001219">
    <property type="protein sequence ID" value="KEH32822.1"/>
    <property type="molecule type" value="Genomic_DNA"/>
</dbReference>
<evidence type="ECO:0000313" key="1">
    <source>
        <dbReference type="EMBL" id="KEH32822.1"/>
    </source>
</evidence>
<dbReference type="AlphaFoldDB" id="A0A072UT71"/>
<sequence>MVLEKSLKRVKKELKERKREMSQGSEKGSMECCIVFELESLYIELYFNYTFKLKIRISFNDWDLTFFLNS</sequence>
<protein>
    <recommendedName>
        <fullName evidence="4">Transmembrane protein</fullName>
    </recommendedName>
</protein>
<gene>
    <name evidence="1" type="ordered locus">MTR_3g006700</name>
</gene>
<evidence type="ECO:0008006" key="4">
    <source>
        <dbReference type="Google" id="ProtNLM"/>
    </source>
</evidence>
<organism evidence="1 3">
    <name type="scientific">Medicago truncatula</name>
    <name type="common">Barrel medic</name>
    <name type="synonym">Medicago tribuloides</name>
    <dbReference type="NCBI Taxonomy" id="3880"/>
    <lineage>
        <taxon>Eukaryota</taxon>
        <taxon>Viridiplantae</taxon>
        <taxon>Streptophyta</taxon>
        <taxon>Embryophyta</taxon>
        <taxon>Tracheophyta</taxon>
        <taxon>Spermatophyta</taxon>
        <taxon>Magnoliopsida</taxon>
        <taxon>eudicotyledons</taxon>
        <taxon>Gunneridae</taxon>
        <taxon>Pentapetalae</taxon>
        <taxon>rosids</taxon>
        <taxon>fabids</taxon>
        <taxon>Fabales</taxon>
        <taxon>Fabaceae</taxon>
        <taxon>Papilionoideae</taxon>
        <taxon>50 kb inversion clade</taxon>
        <taxon>NPAAA clade</taxon>
        <taxon>Hologalegina</taxon>
        <taxon>IRL clade</taxon>
        <taxon>Trifolieae</taxon>
        <taxon>Medicago</taxon>
    </lineage>
</organism>
<dbReference type="Proteomes" id="UP000002051">
    <property type="component" value="Chromosome 3"/>
</dbReference>
<reference evidence="2" key="3">
    <citation type="submission" date="2015-04" db="UniProtKB">
        <authorList>
            <consortium name="EnsemblPlants"/>
        </authorList>
    </citation>
    <scope>IDENTIFICATION</scope>
    <source>
        <strain evidence="2">cv. Jemalong A17</strain>
    </source>
</reference>
<evidence type="ECO:0000313" key="2">
    <source>
        <dbReference type="EnsemblPlants" id="KEH32822"/>
    </source>
</evidence>
<reference evidence="1 3" key="1">
    <citation type="journal article" date="2011" name="Nature">
        <title>The Medicago genome provides insight into the evolution of rhizobial symbioses.</title>
        <authorList>
            <person name="Young N.D."/>
            <person name="Debelle F."/>
            <person name="Oldroyd G.E."/>
            <person name="Geurts R."/>
            <person name="Cannon S.B."/>
            <person name="Udvardi M.K."/>
            <person name="Benedito V.A."/>
            <person name="Mayer K.F."/>
            <person name="Gouzy J."/>
            <person name="Schoof H."/>
            <person name="Van de Peer Y."/>
            <person name="Proost S."/>
            <person name="Cook D.R."/>
            <person name="Meyers B.C."/>
            <person name="Spannagl M."/>
            <person name="Cheung F."/>
            <person name="De Mita S."/>
            <person name="Krishnakumar V."/>
            <person name="Gundlach H."/>
            <person name="Zhou S."/>
            <person name="Mudge J."/>
            <person name="Bharti A.K."/>
            <person name="Murray J.D."/>
            <person name="Naoumkina M.A."/>
            <person name="Rosen B."/>
            <person name="Silverstein K.A."/>
            <person name="Tang H."/>
            <person name="Rombauts S."/>
            <person name="Zhao P.X."/>
            <person name="Zhou P."/>
            <person name="Barbe V."/>
            <person name="Bardou P."/>
            <person name="Bechner M."/>
            <person name="Bellec A."/>
            <person name="Berger A."/>
            <person name="Berges H."/>
            <person name="Bidwell S."/>
            <person name="Bisseling T."/>
            <person name="Choisne N."/>
            <person name="Couloux A."/>
            <person name="Denny R."/>
            <person name="Deshpande S."/>
            <person name="Dai X."/>
            <person name="Doyle J.J."/>
            <person name="Dudez A.M."/>
            <person name="Farmer A.D."/>
            <person name="Fouteau S."/>
            <person name="Franken C."/>
            <person name="Gibelin C."/>
            <person name="Gish J."/>
            <person name="Goldstein S."/>
            <person name="Gonzalez A.J."/>
            <person name="Green P.J."/>
            <person name="Hallab A."/>
            <person name="Hartog M."/>
            <person name="Hua A."/>
            <person name="Humphray S.J."/>
            <person name="Jeong D.H."/>
            <person name="Jing Y."/>
            <person name="Jocker A."/>
            <person name="Kenton S.M."/>
            <person name="Kim D.J."/>
            <person name="Klee K."/>
            <person name="Lai H."/>
            <person name="Lang C."/>
            <person name="Lin S."/>
            <person name="Macmil S.L."/>
            <person name="Magdelenat G."/>
            <person name="Matthews L."/>
            <person name="McCorrison J."/>
            <person name="Monaghan E.L."/>
            <person name="Mun J.H."/>
            <person name="Najar F.Z."/>
            <person name="Nicholson C."/>
            <person name="Noirot C."/>
            <person name="O'Bleness M."/>
            <person name="Paule C.R."/>
            <person name="Poulain J."/>
            <person name="Prion F."/>
            <person name="Qin B."/>
            <person name="Qu C."/>
            <person name="Retzel E.F."/>
            <person name="Riddle C."/>
            <person name="Sallet E."/>
            <person name="Samain S."/>
            <person name="Samson N."/>
            <person name="Sanders I."/>
            <person name="Saurat O."/>
            <person name="Scarpelli C."/>
            <person name="Schiex T."/>
            <person name="Segurens B."/>
            <person name="Severin A.J."/>
            <person name="Sherrier D.J."/>
            <person name="Shi R."/>
            <person name="Sims S."/>
            <person name="Singer S.R."/>
            <person name="Sinharoy S."/>
            <person name="Sterck L."/>
            <person name="Viollet A."/>
            <person name="Wang B.B."/>
            <person name="Wang K."/>
            <person name="Wang M."/>
            <person name="Wang X."/>
            <person name="Warfsmann J."/>
            <person name="Weissenbach J."/>
            <person name="White D.D."/>
            <person name="White J.D."/>
            <person name="Wiley G.B."/>
            <person name="Wincker P."/>
            <person name="Xing Y."/>
            <person name="Yang L."/>
            <person name="Yao Z."/>
            <person name="Ying F."/>
            <person name="Zhai J."/>
            <person name="Zhou L."/>
            <person name="Zuber A."/>
            <person name="Denarie J."/>
            <person name="Dixon R.A."/>
            <person name="May G.D."/>
            <person name="Schwartz D.C."/>
            <person name="Rogers J."/>
            <person name="Quetier F."/>
            <person name="Town C.D."/>
            <person name="Roe B.A."/>
        </authorList>
    </citation>
    <scope>NUCLEOTIDE SEQUENCE [LARGE SCALE GENOMIC DNA]</scope>
    <source>
        <strain evidence="1">A17</strain>
        <strain evidence="2 3">cv. Jemalong A17</strain>
    </source>
</reference>
<proteinExistence type="predicted"/>
<name>A0A072UT71_MEDTR</name>